<dbReference type="AlphaFoldDB" id="A0A9N9XWD0"/>
<protein>
    <recommendedName>
        <fullName evidence="3">C2H2-type domain-containing protein</fullName>
    </recommendedName>
</protein>
<dbReference type="SMART" id="SM00355">
    <property type="entry name" value="ZnF_C2H2"/>
    <property type="match status" value="3"/>
</dbReference>
<keyword evidence="1" id="KW-0862">Zinc</keyword>
<organism evidence="4 5">
    <name type="scientific">Phyllotreta striolata</name>
    <name type="common">Striped flea beetle</name>
    <name type="synonym">Crioceris striolata</name>
    <dbReference type="NCBI Taxonomy" id="444603"/>
    <lineage>
        <taxon>Eukaryota</taxon>
        <taxon>Metazoa</taxon>
        <taxon>Ecdysozoa</taxon>
        <taxon>Arthropoda</taxon>
        <taxon>Hexapoda</taxon>
        <taxon>Insecta</taxon>
        <taxon>Pterygota</taxon>
        <taxon>Neoptera</taxon>
        <taxon>Endopterygota</taxon>
        <taxon>Coleoptera</taxon>
        <taxon>Polyphaga</taxon>
        <taxon>Cucujiformia</taxon>
        <taxon>Chrysomeloidea</taxon>
        <taxon>Chrysomelidae</taxon>
        <taxon>Galerucinae</taxon>
        <taxon>Alticini</taxon>
        <taxon>Phyllotreta</taxon>
    </lineage>
</organism>
<reference evidence="4" key="1">
    <citation type="submission" date="2022-01" db="EMBL/GenBank/DDBJ databases">
        <authorList>
            <person name="King R."/>
        </authorList>
    </citation>
    <scope>NUCLEOTIDE SEQUENCE</scope>
</reference>
<keyword evidence="2" id="KW-0732">Signal</keyword>
<keyword evidence="1" id="KW-0479">Metal-binding</keyword>
<dbReference type="InterPro" id="IPR013087">
    <property type="entry name" value="Znf_C2H2_type"/>
</dbReference>
<evidence type="ECO:0000313" key="4">
    <source>
        <dbReference type="EMBL" id="CAG9864640.1"/>
    </source>
</evidence>
<evidence type="ECO:0000259" key="3">
    <source>
        <dbReference type="PROSITE" id="PS50157"/>
    </source>
</evidence>
<dbReference type="SUPFAM" id="SSF57667">
    <property type="entry name" value="beta-beta-alpha zinc fingers"/>
    <property type="match status" value="1"/>
</dbReference>
<evidence type="ECO:0000256" key="2">
    <source>
        <dbReference type="SAM" id="SignalP"/>
    </source>
</evidence>
<evidence type="ECO:0000256" key="1">
    <source>
        <dbReference type="PROSITE-ProRule" id="PRU00042"/>
    </source>
</evidence>
<feature type="signal peptide" evidence="2">
    <location>
        <begin position="1"/>
        <end position="24"/>
    </location>
</feature>
<feature type="chain" id="PRO_5040501576" description="C2H2-type domain-containing protein" evidence="2">
    <location>
        <begin position="25"/>
        <end position="125"/>
    </location>
</feature>
<feature type="domain" description="C2H2-type" evidence="3">
    <location>
        <begin position="26"/>
        <end position="53"/>
    </location>
</feature>
<dbReference type="EMBL" id="OU900101">
    <property type="protein sequence ID" value="CAG9864640.1"/>
    <property type="molecule type" value="Genomic_DNA"/>
</dbReference>
<accession>A0A9N9XWD0</accession>
<dbReference type="GO" id="GO:0008270">
    <property type="term" value="F:zinc ion binding"/>
    <property type="evidence" value="ECO:0007669"/>
    <property type="project" value="UniProtKB-KW"/>
</dbReference>
<dbReference type="Pfam" id="PF00096">
    <property type="entry name" value="zf-C2H2"/>
    <property type="match status" value="1"/>
</dbReference>
<dbReference type="Gene3D" id="3.30.160.60">
    <property type="entry name" value="Classic Zinc Finger"/>
    <property type="match status" value="1"/>
</dbReference>
<keyword evidence="5" id="KW-1185">Reference proteome</keyword>
<dbReference type="Proteomes" id="UP001153712">
    <property type="component" value="Chromosome 8"/>
</dbReference>
<dbReference type="PROSITE" id="PS50157">
    <property type="entry name" value="ZINC_FINGER_C2H2_2"/>
    <property type="match status" value="2"/>
</dbReference>
<name>A0A9N9XWD0_PHYSR</name>
<gene>
    <name evidence="4" type="ORF">PHYEVI_LOCUS10892</name>
</gene>
<proteinExistence type="predicted"/>
<feature type="domain" description="C2H2-type" evidence="3">
    <location>
        <begin position="67"/>
        <end position="93"/>
    </location>
</feature>
<dbReference type="InterPro" id="IPR036236">
    <property type="entry name" value="Znf_C2H2_sf"/>
</dbReference>
<keyword evidence="1" id="KW-0863">Zinc-finger</keyword>
<dbReference type="OrthoDB" id="10004641at2759"/>
<evidence type="ECO:0000313" key="5">
    <source>
        <dbReference type="Proteomes" id="UP001153712"/>
    </source>
</evidence>
<sequence length="125" mass="14667">MNKLVVFLNLGSILIFIWVKGFDAVHPCPHCEKSFKVASSLRRHVRYFCGKKPPPLTGYRKLADDDFVCSKCDKHYKLYCTLKRHIIHECDKPKKIRCPVAGCRYMAKMNDRMLNHCRMVHKIDI</sequence>